<dbReference type="AlphaFoldDB" id="A0AAE0U132"/>
<feature type="coiled-coil region" evidence="1">
    <location>
        <begin position="543"/>
        <end position="584"/>
    </location>
</feature>
<feature type="region of interest" description="Disordered" evidence="2">
    <location>
        <begin position="1"/>
        <end position="142"/>
    </location>
</feature>
<proteinExistence type="predicted"/>
<evidence type="ECO:0000256" key="1">
    <source>
        <dbReference type="SAM" id="Coils"/>
    </source>
</evidence>
<name>A0AAE0U132_9PEZI</name>
<evidence type="ECO:0000313" key="4">
    <source>
        <dbReference type="Proteomes" id="UP001285441"/>
    </source>
</evidence>
<keyword evidence="4" id="KW-1185">Reference proteome</keyword>
<feature type="region of interest" description="Disordered" evidence="2">
    <location>
        <begin position="692"/>
        <end position="719"/>
    </location>
</feature>
<comment type="caution">
    <text evidence="3">The sequence shown here is derived from an EMBL/GenBank/DDBJ whole genome shotgun (WGS) entry which is preliminary data.</text>
</comment>
<protein>
    <submittedName>
        <fullName evidence="3">Uncharacterized protein</fullName>
    </submittedName>
</protein>
<organism evidence="3 4">
    <name type="scientific">Podospora didyma</name>
    <dbReference type="NCBI Taxonomy" id="330526"/>
    <lineage>
        <taxon>Eukaryota</taxon>
        <taxon>Fungi</taxon>
        <taxon>Dikarya</taxon>
        <taxon>Ascomycota</taxon>
        <taxon>Pezizomycotina</taxon>
        <taxon>Sordariomycetes</taxon>
        <taxon>Sordariomycetidae</taxon>
        <taxon>Sordariales</taxon>
        <taxon>Podosporaceae</taxon>
        <taxon>Podospora</taxon>
    </lineage>
</organism>
<evidence type="ECO:0000313" key="3">
    <source>
        <dbReference type="EMBL" id="KAK3387007.1"/>
    </source>
</evidence>
<dbReference type="Proteomes" id="UP001285441">
    <property type="component" value="Unassembled WGS sequence"/>
</dbReference>
<sequence>MTSHHRPPPDAFKRRPSGIFEDRDRDRRLPDNRSPDYRRYNAHDRTGEYYKDDRYDHSRDIRDRARERDREREQRERDAERHLLERDKDRGPPTPQHLPLKPPAPHPIKTDSTPSHLRPDFSAMSASTVASPTHPDSGNPSETLYKLLKDYAEHVAEEARLVGVLETLDKVLKNKQTEYEKSMPKHAEFPSVPELQNKYRLRDQKSREDVLDALRKTREKRDKTCERIVRTLDLKGRAKDSQVQSQPNKDYDRKLDSLSAAWQDYQQDGKKERATLLAQVSELETRCAKLQTQHDQDSADISQLKTQHEQFKSEITQNFQLEIQKMRDDFVQQQNTLESRLQESLMEKLAKQLQKINIPDVGPTTTQIEEIRQKQMSDNSSLLGRVEELGQQLTQQNESVRELGTGLSSCQQKVTAQEEKVVSHEAKLASLDIHTLDQLAENYTFDFADFRNNVGNLQSTMGILQTEVNTLQNATGELQDTVSNLQTTMGNLDQTAGNTPQTTSQRPGVQVQEFRDKFTMLQSLQDGMCDTFGRMVDGLRVVDEAQEGRIKALENAVHDLSNKVAQISEQIRKVDGRVEEVSREQASKAEFFGHQLLVLDSQFQTISTKELGERIIGQMEQLYPSARQLVADISLHNTQIQDLRKTHEELKHELAEFKEETTGKVHTLTEDYTVMRTKIELIGTEMANIVQPPGQSRKRQRDDLSPNGIVVRSNGHGSN</sequence>
<accession>A0AAE0U132</accession>
<feature type="coiled-coil region" evidence="1">
    <location>
        <begin position="633"/>
        <end position="660"/>
    </location>
</feature>
<feature type="compositionally biased region" description="Pro residues" evidence="2">
    <location>
        <begin position="92"/>
        <end position="106"/>
    </location>
</feature>
<feature type="compositionally biased region" description="Basic and acidic residues" evidence="2">
    <location>
        <begin position="20"/>
        <end position="91"/>
    </location>
</feature>
<dbReference type="Gene3D" id="1.20.5.340">
    <property type="match status" value="1"/>
</dbReference>
<reference evidence="3" key="2">
    <citation type="submission" date="2023-06" db="EMBL/GenBank/DDBJ databases">
        <authorList>
            <consortium name="Lawrence Berkeley National Laboratory"/>
            <person name="Haridas S."/>
            <person name="Hensen N."/>
            <person name="Bonometti L."/>
            <person name="Westerberg I."/>
            <person name="Brannstrom I.O."/>
            <person name="Guillou S."/>
            <person name="Cros-Aarteil S."/>
            <person name="Calhoun S."/>
            <person name="Kuo A."/>
            <person name="Mondo S."/>
            <person name="Pangilinan J."/>
            <person name="Riley R."/>
            <person name="LaButti K."/>
            <person name="Andreopoulos B."/>
            <person name="Lipzen A."/>
            <person name="Chen C."/>
            <person name="Yanf M."/>
            <person name="Daum C."/>
            <person name="Ng V."/>
            <person name="Clum A."/>
            <person name="Steindorff A."/>
            <person name="Ohm R."/>
            <person name="Martin F."/>
            <person name="Silar P."/>
            <person name="Natvig D."/>
            <person name="Lalanne C."/>
            <person name="Gautier V."/>
            <person name="Ament-velasquez S.L."/>
            <person name="Kruys A."/>
            <person name="Hutchinson M.I."/>
            <person name="Powell A.J."/>
            <person name="Barry K."/>
            <person name="Miller A.N."/>
            <person name="Grigoriev I.V."/>
            <person name="Debuchy R."/>
            <person name="Gladieux P."/>
            <person name="Thoren M.H."/>
            <person name="Johannesson H."/>
        </authorList>
    </citation>
    <scope>NUCLEOTIDE SEQUENCE</scope>
    <source>
        <strain evidence="3">CBS 232.78</strain>
    </source>
</reference>
<gene>
    <name evidence="3" type="ORF">B0H63DRAFT_521085</name>
</gene>
<keyword evidence="1" id="KW-0175">Coiled coil</keyword>
<evidence type="ECO:0000256" key="2">
    <source>
        <dbReference type="SAM" id="MobiDB-lite"/>
    </source>
</evidence>
<dbReference type="EMBL" id="JAULSW010000003">
    <property type="protein sequence ID" value="KAK3387007.1"/>
    <property type="molecule type" value="Genomic_DNA"/>
</dbReference>
<reference evidence="3" key="1">
    <citation type="journal article" date="2023" name="Mol. Phylogenet. Evol.">
        <title>Genome-scale phylogeny and comparative genomics of the fungal order Sordariales.</title>
        <authorList>
            <person name="Hensen N."/>
            <person name="Bonometti L."/>
            <person name="Westerberg I."/>
            <person name="Brannstrom I.O."/>
            <person name="Guillou S."/>
            <person name="Cros-Aarteil S."/>
            <person name="Calhoun S."/>
            <person name="Haridas S."/>
            <person name="Kuo A."/>
            <person name="Mondo S."/>
            <person name="Pangilinan J."/>
            <person name="Riley R."/>
            <person name="LaButti K."/>
            <person name="Andreopoulos B."/>
            <person name="Lipzen A."/>
            <person name="Chen C."/>
            <person name="Yan M."/>
            <person name="Daum C."/>
            <person name="Ng V."/>
            <person name="Clum A."/>
            <person name="Steindorff A."/>
            <person name="Ohm R.A."/>
            <person name="Martin F."/>
            <person name="Silar P."/>
            <person name="Natvig D.O."/>
            <person name="Lalanne C."/>
            <person name="Gautier V."/>
            <person name="Ament-Velasquez S.L."/>
            <person name="Kruys A."/>
            <person name="Hutchinson M.I."/>
            <person name="Powell A.J."/>
            <person name="Barry K."/>
            <person name="Miller A.N."/>
            <person name="Grigoriev I.V."/>
            <person name="Debuchy R."/>
            <person name="Gladieux P."/>
            <person name="Hiltunen Thoren M."/>
            <person name="Johannesson H."/>
        </authorList>
    </citation>
    <scope>NUCLEOTIDE SEQUENCE</scope>
    <source>
        <strain evidence="3">CBS 232.78</strain>
    </source>
</reference>
<feature type="compositionally biased region" description="Polar residues" evidence="2">
    <location>
        <begin position="124"/>
        <end position="142"/>
    </location>
</feature>